<gene>
    <name evidence="2" type="ORF">NtB2_00083</name>
</gene>
<evidence type="ECO:0000313" key="3">
    <source>
        <dbReference type="Proteomes" id="UP000245021"/>
    </source>
</evidence>
<feature type="transmembrane region" description="Helical" evidence="1">
    <location>
        <begin position="81"/>
        <end position="108"/>
    </location>
</feature>
<name>A0A2R5HIS4_9LACT</name>
<keyword evidence="1" id="KW-1133">Transmembrane helix</keyword>
<feature type="transmembrane region" description="Helical" evidence="1">
    <location>
        <begin position="7"/>
        <end position="29"/>
    </location>
</feature>
<dbReference type="Proteomes" id="UP000245021">
    <property type="component" value="Unassembled WGS sequence"/>
</dbReference>
<keyword evidence="1" id="KW-0812">Transmembrane</keyword>
<keyword evidence="1" id="KW-0472">Membrane</keyword>
<protein>
    <recommendedName>
        <fullName evidence="4">SHOCT domain-containing protein</fullName>
    </recommendedName>
</protein>
<reference evidence="2 3" key="1">
    <citation type="journal article" date="2018" name="Genome Announc.">
        <title>Draft Genome Sequence of Lactococcus sp. Strain NtB2 (JCM 32569), Isolated from the Gut of the Higher Termite Nasutitermes takasagoensis.</title>
        <authorList>
            <person name="Noda S."/>
            <person name="Aihara C."/>
            <person name="Yuki M."/>
            <person name="Ohkuma M."/>
        </authorList>
    </citation>
    <scope>NUCLEOTIDE SEQUENCE [LARGE SCALE GENOMIC DNA]</scope>
    <source>
        <strain evidence="2 3">NtB2</strain>
    </source>
</reference>
<evidence type="ECO:0008006" key="4">
    <source>
        <dbReference type="Google" id="ProtNLM"/>
    </source>
</evidence>
<sequence length="155" mass="17603">MSTSKIMVLIGNIIGTIYSLFLVLTVLSSMLLETEPTMQDVSGSPAWKMFLPLIVLIFLVNLVAWLAFIPFDGKNRRKWRIFFLVLGIINVFLNFISAVFYILAFALIDKTYQAVNHCLTEEAKVARLSDLSELLKDGVINKAEFESESERLIHE</sequence>
<keyword evidence="3" id="KW-1185">Reference proteome</keyword>
<proteinExistence type="predicted"/>
<accession>A0A2R5HIS4</accession>
<evidence type="ECO:0000256" key="1">
    <source>
        <dbReference type="SAM" id="Phobius"/>
    </source>
</evidence>
<comment type="caution">
    <text evidence="2">The sequence shown here is derived from an EMBL/GenBank/DDBJ whole genome shotgun (WGS) entry which is preliminary data.</text>
</comment>
<dbReference type="EMBL" id="BFFO01000001">
    <property type="protein sequence ID" value="GBG95981.1"/>
    <property type="molecule type" value="Genomic_DNA"/>
</dbReference>
<evidence type="ECO:0000313" key="2">
    <source>
        <dbReference type="EMBL" id="GBG95981.1"/>
    </source>
</evidence>
<dbReference type="AlphaFoldDB" id="A0A2R5HIS4"/>
<feature type="transmembrane region" description="Helical" evidence="1">
    <location>
        <begin position="49"/>
        <end position="69"/>
    </location>
</feature>
<organism evidence="2 3">
    <name type="scientific">Lactococcus termiticola</name>
    <dbReference type="NCBI Taxonomy" id="2169526"/>
    <lineage>
        <taxon>Bacteria</taxon>
        <taxon>Bacillati</taxon>
        <taxon>Bacillota</taxon>
        <taxon>Bacilli</taxon>
        <taxon>Lactobacillales</taxon>
        <taxon>Streptococcaceae</taxon>
        <taxon>Lactococcus</taxon>
    </lineage>
</organism>
<dbReference type="RefSeq" id="WP_109244976.1">
    <property type="nucleotide sequence ID" value="NZ_BFFO01000001.1"/>
</dbReference>